<keyword evidence="4" id="KW-0677">Repeat</keyword>
<keyword evidence="2 10" id="KW-0813">Transport</keyword>
<evidence type="ECO:0000256" key="2">
    <source>
        <dbReference type="ARBA" id="ARBA00022448"/>
    </source>
</evidence>
<sequence length="343" mass="37629">MTSVMKGTSEENMWELIMDPKYRHFIGGAIGGMTAAIITSPLEVIKTRLQTKLGRSDMARAGNHNLSTLNVLRTILRNESVFGLWRGITPNLLGVIPARAAYFGCYAKFKNFCNENGFSGTATNFGSAAAAGCMTASVLSPIFVVKTRMQLMPTHTVQSSVNVYMNCISQSLPVNGNQMLRINLNGNGASMALSPVQSSPKFYSMNEVAYKMYKEEGTRAFFKGLSASYWGVSEGAIQLALYEEFKSRIDEPTKLELFFLAGLCKLTAAAATYPHEVVRTRMRDQRTPTDGSPTKYRGMFQSIATIYKSEGTRGLYGGMPAHLMKTVPNAAIMYVVLEMIVAS</sequence>
<dbReference type="STRING" id="74557.A0A1V9Y6S5"/>
<keyword evidence="8 9" id="KW-0472">Membrane</keyword>
<evidence type="ECO:0000256" key="3">
    <source>
        <dbReference type="ARBA" id="ARBA00022692"/>
    </source>
</evidence>
<feature type="repeat" description="Solcar" evidence="9">
    <location>
        <begin position="119"/>
        <end position="248"/>
    </location>
</feature>
<dbReference type="Proteomes" id="UP000243217">
    <property type="component" value="Unassembled WGS sequence"/>
</dbReference>
<dbReference type="PANTHER" id="PTHR45829">
    <property type="entry name" value="MITOCHONDRIAL CARRIER PROTEIN RIM2"/>
    <property type="match status" value="1"/>
</dbReference>
<keyword evidence="7" id="KW-0496">Mitochondrion</keyword>
<dbReference type="InterPro" id="IPR002067">
    <property type="entry name" value="MCP"/>
</dbReference>
<dbReference type="AlphaFoldDB" id="A0A1V9Y6S5"/>
<dbReference type="Pfam" id="PF00153">
    <property type="entry name" value="Mito_carr"/>
    <property type="match status" value="4"/>
</dbReference>
<dbReference type="GO" id="GO:0015218">
    <property type="term" value="F:pyrimidine nucleotide transmembrane transporter activity"/>
    <property type="evidence" value="ECO:0007669"/>
    <property type="project" value="InterPro"/>
</dbReference>
<gene>
    <name evidence="12" type="ORF">THRCLA_23376</name>
</gene>
<feature type="repeat" description="Solcar" evidence="9">
    <location>
        <begin position="19"/>
        <end position="112"/>
    </location>
</feature>
<accession>A0A1V9Y6S5</accession>
<evidence type="ECO:0000256" key="8">
    <source>
        <dbReference type="ARBA" id="ARBA00023136"/>
    </source>
</evidence>
<comment type="subcellular location">
    <subcellularLocation>
        <location evidence="1">Mitochondrion inner membrane</location>
        <topology evidence="1">Multi-pass membrane protein</topology>
    </subcellularLocation>
</comment>
<dbReference type="PANTHER" id="PTHR45829:SF4">
    <property type="entry name" value="MITOCHONDRIAL CARRIER PROTEIN RIM2"/>
    <property type="match status" value="1"/>
</dbReference>
<dbReference type="EMBL" id="JNBS01004995">
    <property type="protein sequence ID" value="OQR81425.1"/>
    <property type="molecule type" value="Genomic_DNA"/>
</dbReference>
<dbReference type="GO" id="GO:1990519">
    <property type="term" value="P:pyrimidine nucleotide import into mitochondrion"/>
    <property type="evidence" value="ECO:0007669"/>
    <property type="project" value="TreeGrafter"/>
</dbReference>
<evidence type="ECO:0000256" key="11">
    <source>
        <dbReference type="SAM" id="Phobius"/>
    </source>
</evidence>
<keyword evidence="3 9" id="KW-0812">Transmembrane</keyword>
<dbReference type="InterPro" id="IPR049562">
    <property type="entry name" value="SLC25A33/36-like"/>
</dbReference>
<evidence type="ECO:0000256" key="9">
    <source>
        <dbReference type="PROSITE-ProRule" id="PRU00282"/>
    </source>
</evidence>
<keyword evidence="6 11" id="KW-1133">Transmembrane helix</keyword>
<evidence type="ECO:0000256" key="6">
    <source>
        <dbReference type="ARBA" id="ARBA00022989"/>
    </source>
</evidence>
<keyword evidence="5" id="KW-0999">Mitochondrion inner membrane</keyword>
<dbReference type="PROSITE" id="PS50920">
    <property type="entry name" value="SOLCAR"/>
    <property type="match status" value="3"/>
</dbReference>
<reference evidence="12 13" key="1">
    <citation type="journal article" date="2014" name="Genome Biol. Evol.">
        <title>The secreted proteins of Achlya hypogyna and Thraustotheca clavata identify the ancestral oomycete secretome and reveal gene acquisitions by horizontal gene transfer.</title>
        <authorList>
            <person name="Misner I."/>
            <person name="Blouin N."/>
            <person name="Leonard G."/>
            <person name="Richards T.A."/>
            <person name="Lane C.E."/>
        </authorList>
    </citation>
    <scope>NUCLEOTIDE SEQUENCE [LARGE SCALE GENOMIC DNA]</scope>
    <source>
        <strain evidence="12 13">ATCC 34112</strain>
    </source>
</reference>
<organism evidence="12 13">
    <name type="scientific">Thraustotheca clavata</name>
    <dbReference type="NCBI Taxonomy" id="74557"/>
    <lineage>
        <taxon>Eukaryota</taxon>
        <taxon>Sar</taxon>
        <taxon>Stramenopiles</taxon>
        <taxon>Oomycota</taxon>
        <taxon>Saprolegniomycetes</taxon>
        <taxon>Saprolegniales</taxon>
        <taxon>Achlyaceae</taxon>
        <taxon>Thraustotheca</taxon>
    </lineage>
</organism>
<evidence type="ECO:0000256" key="4">
    <source>
        <dbReference type="ARBA" id="ARBA00022737"/>
    </source>
</evidence>
<evidence type="ECO:0000313" key="12">
    <source>
        <dbReference type="EMBL" id="OQR81425.1"/>
    </source>
</evidence>
<evidence type="ECO:0000313" key="13">
    <source>
        <dbReference type="Proteomes" id="UP000243217"/>
    </source>
</evidence>
<dbReference type="SUPFAM" id="SSF103506">
    <property type="entry name" value="Mitochondrial carrier"/>
    <property type="match status" value="1"/>
</dbReference>
<dbReference type="PRINTS" id="PR00926">
    <property type="entry name" value="MITOCARRIER"/>
</dbReference>
<dbReference type="GO" id="GO:0005743">
    <property type="term" value="C:mitochondrial inner membrane"/>
    <property type="evidence" value="ECO:0007669"/>
    <property type="project" value="UniProtKB-SubCell"/>
</dbReference>
<comment type="similarity">
    <text evidence="10">Belongs to the mitochondrial carrier (TC 2.A.29) family.</text>
</comment>
<evidence type="ECO:0000256" key="10">
    <source>
        <dbReference type="RuleBase" id="RU000488"/>
    </source>
</evidence>
<evidence type="ECO:0000256" key="1">
    <source>
        <dbReference type="ARBA" id="ARBA00004448"/>
    </source>
</evidence>
<dbReference type="InterPro" id="IPR018108">
    <property type="entry name" value="MCP_transmembrane"/>
</dbReference>
<dbReference type="Gene3D" id="1.50.40.10">
    <property type="entry name" value="Mitochondrial carrier domain"/>
    <property type="match status" value="2"/>
</dbReference>
<proteinExistence type="inferred from homology"/>
<comment type="caution">
    <text evidence="12">The sequence shown here is derived from an EMBL/GenBank/DDBJ whole genome shotgun (WGS) entry which is preliminary data.</text>
</comment>
<keyword evidence="13" id="KW-1185">Reference proteome</keyword>
<protein>
    <submittedName>
        <fullName evidence="12">Mitochondrial Carrier (MC) Family</fullName>
    </submittedName>
</protein>
<feature type="transmembrane region" description="Helical" evidence="11">
    <location>
        <begin position="22"/>
        <end position="45"/>
    </location>
</feature>
<evidence type="ECO:0000256" key="5">
    <source>
        <dbReference type="ARBA" id="ARBA00022792"/>
    </source>
</evidence>
<name>A0A1V9Y6S5_9STRA</name>
<evidence type="ECO:0000256" key="7">
    <source>
        <dbReference type="ARBA" id="ARBA00023128"/>
    </source>
</evidence>
<dbReference type="InterPro" id="IPR023395">
    <property type="entry name" value="MCP_dom_sf"/>
</dbReference>
<dbReference type="OrthoDB" id="428293at2759"/>
<feature type="repeat" description="Solcar" evidence="9">
    <location>
        <begin position="256"/>
        <end position="343"/>
    </location>
</feature>